<dbReference type="InterPro" id="IPR020565">
    <property type="entry name" value="ImidazoleglycerP_deHydtase_CS"/>
</dbReference>
<comment type="similarity">
    <text evidence="11">In the N-terminal section; belongs to the histidinol-phosphatase family.</text>
</comment>
<dbReference type="PROSITE" id="PS00955">
    <property type="entry name" value="IGP_DEHYDRATASE_2"/>
    <property type="match status" value="1"/>
</dbReference>
<sequence length="378" mass="43086">MKRKVLFIDRDGTIIKEPADEQIDSFEKLEFYPKAISALRKIANELDFELVMITNQDGLGTEVYPETTFWPVHNFIMQSLKNEEIVFDNIVIDRTFAKDNAPTRKPNTGLLTEYFSEEYDLKNSFVIGDRLTDIELAKNLGSKGIYINDETFLGTDEITVKRSELDEYIGLESNDWDEIYAYLKAKERKASLTRNTNETKIQIDLNLDGTGKSNIDTGIAFFDHMLDQISRHGQLDLDITVKGDLEVDEHHTIEDTAIALGEVFAEALGNKLGIERYGFCLPMDDCLAQVAIDFGGRNWLVWEADFKREMIGKMPTEMFYHFFKSFTDGAKANLNIKAEGTNEHHKIEAIFKSFAKAIKAAVKRDVEKMILPSTKGML</sequence>
<dbReference type="InterPro" id="IPR020566">
    <property type="entry name" value="His_synth_bifunc_HisB"/>
</dbReference>
<reference evidence="12 13" key="1">
    <citation type="submission" date="2020-07" db="EMBL/GenBank/DDBJ databases">
        <title>Description of Kordia aestuariivivens sp. nov., isolated from a tidal flat.</title>
        <authorList>
            <person name="Park S."/>
            <person name="Yoon J.-H."/>
        </authorList>
    </citation>
    <scope>NUCLEOTIDE SEQUENCE [LARGE SCALE GENOMIC DNA]</scope>
    <source>
        <strain evidence="12 13">YSTF-M3</strain>
    </source>
</reference>
<dbReference type="RefSeq" id="WP_187562003.1">
    <property type="nucleotide sequence ID" value="NZ_JACGWS010000005.1"/>
</dbReference>
<keyword evidence="7 11" id="KW-0460">Magnesium</keyword>
<dbReference type="NCBIfam" id="NF002111">
    <property type="entry name" value="PRK00951.2-1"/>
    <property type="match status" value="1"/>
</dbReference>
<dbReference type="CDD" id="cd07914">
    <property type="entry name" value="IGPD"/>
    <property type="match status" value="1"/>
</dbReference>
<gene>
    <name evidence="11 12" type="primary">hisB</name>
    <name evidence="12" type="ORF">H2O64_09745</name>
</gene>
<evidence type="ECO:0000256" key="1">
    <source>
        <dbReference type="ARBA" id="ARBA00001946"/>
    </source>
</evidence>
<keyword evidence="6 11" id="KW-0378">Hydrolase</keyword>
<dbReference type="InterPro" id="IPR020568">
    <property type="entry name" value="Ribosomal_Su5_D2-typ_SF"/>
</dbReference>
<dbReference type="EC" id="4.2.1.19" evidence="11"/>
<dbReference type="HAMAP" id="MF_00076">
    <property type="entry name" value="HisB"/>
    <property type="match status" value="1"/>
</dbReference>
<dbReference type="InterPro" id="IPR036412">
    <property type="entry name" value="HAD-like_sf"/>
</dbReference>
<keyword evidence="13" id="KW-1185">Reference proteome</keyword>
<comment type="pathway">
    <text evidence="11">Amino-acid biosynthesis; L-histidine biosynthesis; L-histidine from 5-phospho-alpha-D-ribose 1-diphosphate: step 8/9.</text>
</comment>
<dbReference type="HAMAP" id="MF_01022">
    <property type="entry name" value="Bifunc_HisB"/>
    <property type="match status" value="1"/>
</dbReference>
<evidence type="ECO:0000313" key="13">
    <source>
        <dbReference type="Proteomes" id="UP000619238"/>
    </source>
</evidence>
<dbReference type="InterPro" id="IPR005954">
    <property type="entry name" value="HisB_N"/>
</dbReference>
<comment type="subcellular location">
    <subcellularLocation>
        <location evidence="11">Cytoplasm</location>
    </subcellularLocation>
</comment>
<feature type="region of interest" description="Imidazoleglycerol-phosphate dehydratase" evidence="11">
    <location>
        <begin position="188"/>
        <end position="378"/>
    </location>
</feature>
<dbReference type="InterPro" id="IPR038494">
    <property type="entry name" value="IGPD_sf"/>
</dbReference>
<dbReference type="SUPFAM" id="SSF54211">
    <property type="entry name" value="Ribosomal protein S5 domain 2-like"/>
    <property type="match status" value="2"/>
</dbReference>
<dbReference type="InterPro" id="IPR000807">
    <property type="entry name" value="ImidazoleglycerolP_deHydtase"/>
</dbReference>
<feature type="region of interest" description="Histidinol-phosphatase" evidence="11">
    <location>
        <begin position="1"/>
        <end position="187"/>
    </location>
</feature>
<dbReference type="InterPro" id="IPR013954">
    <property type="entry name" value="PNK3P"/>
</dbReference>
<evidence type="ECO:0000256" key="5">
    <source>
        <dbReference type="ARBA" id="ARBA00022723"/>
    </source>
</evidence>
<dbReference type="InterPro" id="IPR006543">
    <property type="entry name" value="Histidinol-phos"/>
</dbReference>
<evidence type="ECO:0000256" key="10">
    <source>
        <dbReference type="ARBA" id="ARBA00023268"/>
    </source>
</evidence>
<dbReference type="Gene3D" id="3.40.50.1000">
    <property type="entry name" value="HAD superfamily/HAD-like"/>
    <property type="match status" value="1"/>
</dbReference>
<dbReference type="NCBIfam" id="TIGR01261">
    <property type="entry name" value="hisB_Nterm"/>
    <property type="match status" value="1"/>
</dbReference>
<comment type="similarity">
    <text evidence="11">In the C-terminal section; belongs to the imidazoleglycerol-phosphate dehydratase family.</text>
</comment>
<dbReference type="PANTHER" id="PTHR23133:SF2">
    <property type="entry name" value="IMIDAZOLEGLYCEROL-PHOSPHATE DEHYDRATASE"/>
    <property type="match status" value="1"/>
</dbReference>
<dbReference type="EC" id="3.1.3.15" evidence="11"/>
<comment type="catalytic activity">
    <reaction evidence="11">
        <text>L-histidinol phosphate + H2O = L-histidinol + phosphate</text>
        <dbReference type="Rhea" id="RHEA:14465"/>
        <dbReference type="ChEBI" id="CHEBI:15377"/>
        <dbReference type="ChEBI" id="CHEBI:43474"/>
        <dbReference type="ChEBI" id="CHEBI:57699"/>
        <dbReference type="ChEBI" id="CHEBI:57980"/>
        <dbReference type="EC" id="3.1.3.15"/>
    </reaction>
</comment>
<keyword evidence="5 11" id="KW-0479">Metal-binding</keyword>
<dbReference type="Proteomes" id="UP000619238">
    <property type="component" value="Unassembled WGS sequence"/>
</dbReference>
<organism evidence="12 13">
    <name type="scientific">Kordia aestuariivivens</name>
    <dbReference type="NCBI Taxonomy" id="2759037"/>
    <lineage>
        <taxon>Bacteria</taxon>
        <taxon>Pseudomonadati</taxon>
        <taxon>Bacteroidota</taxon>
        <taxon>Flavobacteriia</taxon>
        <taxon>Flavobacteriales</taxon>
        <taxon>Flavobacteriaceae</taxon>
        <taxon>Kordia</taxon>
    </lineage>
</organism>
<comment type="cofactor">
    <cofactor evidence="1 11">
        <name>Mg(2+)</name>
        <dbReference type="ChEBI" id="CHEBI:18420"/>
    </cofactor>
</comment>
<dbReference type="GO" id="GO:0004424">
    <property type="term" value="F:imidazoleglycerol-phosphate dehydratase activity"/>
    <property type="evidence" value="ECO:0007669"/>
    <property type="project" value="UniProtKB-EC"/>
</dbReference>
<dbReference type="Pfam" id="PF08645">
    <property type="entry name" value="PNK3P"/>
    <property type="match status" value="1"/>
</dbReference>
<feature type="binding site" evidence="11">
    <location>
        <position position="11"/>
    </location>
    <ligand>
        <name>Mg(2+)</name>
        <dbReference type="ChEBI" id="CHEBI:18420"/>
    </ligand>
</feature>
<keyword evidence="9 11" id="KW-0456">Lyase</keyword>
<evidence type="ECO:0000256" key="11">
    <source>
        <dbReference type="HAMAP-Rule" id="MF_01022"/>
    </source>
</evidence>
<feature type="active site" description="Proton donor" evidence="11">
    <location>
        <position position="11"/>
    </location>
</feature>
<comment type="caution">
    <text evidence="12">The sequence shown here is derived from an EMBL/GenBank/DDBJ whole genome shotgun (WGS) entry which is preliminary data.</text>
</comment>
<protein>
    <recommendedName>
        <fullName evidence="11">Histidine biosynthesis bifunctional protein HisB</fullName>
    </recommendedName>
    <domain>
        <recommendedName>
            <fullName evidence="11">Histidinol-phosphatase</fullName>
            <ecNumber evidence="11">3.1.3.15</ecNumber>
        </recommendedName>
    </domain>
    <domain>
        <recommendedName>
            <fullName evidence="11">Imidazoleglycerol-phosphate dehydratase</fullName>
            <shortName evidence="11">IGPD</shortName>
            <ecNumber evidence="11">4.2.1.19</ecNumber>
        </recommendedName>
    </domain>
</protein>
<evidence type="ECO:0000256" key="8">
    <source>
        <dbReference type="ARBA" id="ARBA00023102"/>
    </source>
</evidence>
<dbReference type="PROSITE" id="PS00954">
    <property type="entry name" value="IGP_DEHYDRATASE_1"/>
    <property type="match status" value="1"/>
</dbReference>
<dbReference type="InterPro" id="IPR006549">
    <property type="entry name" value="HAD-SF_hydro_IIIA"/>
</dbReference>
<dbReference type="InterPro" id="IPR023214">
    <property type="entry name" value="HAD_sf"/>
</dbReference>
<dbReference type="NCBIfam" id="NF003937">
    <property type="entry name" value="PRK05446.1"/>
    <property type="match status" value="1"/>
</dbReference>
<evidence type="ECO:0000256" key="4">
    <source>
        <dbReference type="ARBA" id="ARBA00022605"/>
    </source>
</evidence>
<feature type="active site" description="Nucleophile" evidence="11">
    <location>
        <position position="9"/>
    </location>
</feature>
<dbReference type="PANTHER" id="PTHR23133">
    <property type="entry name" value="IMIDAZOLEGLYCEROL-PHOSPHATE DEHYDRATASE HIS7"/>
    <property type="match status" value="1"/>
</dbReference>
<evidence type="ECO:0000256" key="3">
    <source>
        <dbReference type="ARBA" id="ARBA00022490"/>
    </source>
</evidence>
<evidence type="ECO:0000256" key="2">
    <source>
        <dbReference type="ARBA" id="ARBA00005047"/>
    </source>
</evidence>
<dbReference type="Gene3D" id="3.30.230.40">
    <property type="entry name" value="Imidazole glycerol phosphate dehydratase, domain 1"/>
    <property type="match status" value="2"/>
</dbReference>
<evidence type="ECO:0000256" key="6">
    <source>
        <dbReference type="ARBA" id="ARBA00022801"/>
    </source>
</evidence>
<name>A0ABR7Q8T4_9FLAO</name>
<comment type="pathway">
    <text evidence="2 11">Amino-acid biosynthesis; L-histidine biosynthesis; L-histidine from 5-phospho-alpha-D-ribose 1-diphosphate: step 6/9.</text>
</comment>
<dbReference type="Pfam" id="PF00475">
    <property type="entry name" value="IGPD"/>
    <property type="match status" value="1"/>
</dbReference>
<dbReference type="NCBIfam" id="TIGR01662">
    <property type="entry name" value="HAD-SF-IIIA"/>
    <property type="match status" value="1"/>
</dbReference>
<proteinExistence type="inferred from homology"/>
<feature type="binding site" evidence="11">
    <location>
        <position position="9"/>
    </location>
    <ligand>
        <name>Mg(2+)</name>
        <dbReference type="ChEBI" id="CHEBI:18420"/>
    </ligand>
</feature>
<comment type="caution">
    <text evidence="11">Lacks conserved residue(s) required for the propagation of feature annotation.</text>
</comment>
<evidence type="ECO:0000256" key="7">
    <source>
        <dbReference type="ARBA" id="ARBA00022842"/>
    </source>
</evidence>
<evidence type="ECO:0000313" key="12">
    <source>
        <dbReference type="EMBL" id="MBC8754953.1"/>
    </source>
</evidence>
<comment type="catalytic activity">
    <reaction evidence="11">
        <text>D-erythro-1-(imidazol-4-yl)glycerol 3-phosphate = 3-(imidazol-4-yl)-2-oxopropyl phosphate + H2O</text>
        <dbReference type="Rhea" id="RHEA:11040"/>
        <dbReference type="ChEBI" id="CHEBI:15377"/>
        <dbReference type="ChEBI" id="CHEBI:57766"/>
        <dbReference type="ChEBI" id="CHEBI:58278"/>
        <dbReference type="EC" id="4.2.1.19"/>
    </reaction>
</comment>
<dbReference type="GO" id="GO:0004401">
    <property type="term" value="F:histidinol-phosphatase activity"/>
    <property type="evidence" value="ECO:0007669"/>
    <property type="project" value="UniProtKB-EC"/>
</dbReference>
<feature type="binding site" evidence="11">
    <location>
        <position position="129"/>
    </location>
    <ligand>
        <name>Mg(2+)</name>
        <dbReference type="ChEBI" id="CHEBI:18420"/>
    </ligand>
</feature>
<evidence type="ECO:0000256" key="9">
    <source>
        <dbReference type="ARBA" id="ARBA00023239"/>
    </source>
</evidence>
<keyword evidence="4 11" id="KW-0028">Amino-acid biosynthesis</keyword>
<dbReference type="EMBL" id="JACGWS010000005">
    <property type="protein sequence ID" value="MBC8754953.1"/>
    <property type="molecule type" value="Genomic_DNA"/>
</dbReference>
<keyword evidence="8 11" id="KW-0368">Histidine biosynthesis</keyword>
<dbReference type="SUPFAM" id="SSF56784">
    <property type="entry name" value="HAD-like"/>
    <property type="match status" value="1"/>
</dbReference>
<keyword evidence="10 11" id="KW-0511">Multifunctional enzyme</keyword>
<dbReference type="NCBIfam" id="TIGR01656">
    <property type="entry name" value="Histidinol-ppas"/>
    <property type="match status" value="1"/>
</dbReference>
<keyword evidence="3 11" id="KW-0963">Cytoplasm</keyword>
<accession>A0ABR7Q8T4</accession>